<dbReference type="InterPro" id="IPR004638">
    <property type="entry name" value="EmrB-like"/>
</dbReference>
<comment type="subcellular location">
    <subcellularLocation>
        <location evidence="1">Cell membrane</location>
        <topology evidence="1">Multi-pass membrane protein</topology>
    </subcellularLocation>
</comment>
<dbReference type="PROSITE" id="PS50850">
    <property type="entry name" value="MFS"/>
    <property type="match status" value="1"/>
</dbReference>
<dbReference type="GO" id="GO:0005886">
    <property type="term" value="C:plasma membrane"/>
    <property type="evidence" value="ECO:0007669"/>
    <property type="project" value="UniProtKB-SubCell"/>
</dbReference>
<reference evidence="10" key="2">
    <citation type="journal article" date="2015" name="Appl. Environ. Microbiol.">
        <title>Genetic Determinants of Reutericyclin Biosynthesis in Lactobacillus reuteri.</title>
        <authorList>
            <person name="Lin X.B."/>
            <person name="Lohans C.T."/>
            <person name="Duar R."/>
            <person name="Zheng J."/>
            <person name="Vederas J.C."/>
            <person name="Walter J."/>
            <person name="Ganzle M."/>
        </authorList>
    </citation>
    <scope>NUCLEOTIDE SEQUENCE</scope>
    <source>
        <strain evidence="11">LTH5448</strain>
        <strain evidence="10">TMW1.656</strain>
    </source>
</reference>
<protein>
    <submittedName>
        <fullName evidence="10">RtcT</fullName>
    </submittedName>
</protein>
<dbReference type="InterPro" id="IPR005829">
    <property type="entry name" value="Sugar_transporter_CS"/>
</dbReference>
<feature type="transmembrane region" description="Helical" evidence="8">
    <location>
        <begin position="333"/>
        <end position="352"/>
    </location>
</feature>
<dbReference type="NCBIfam" id="TIGR00711">
    <property type="entry name" value="efflux_EmrB"/>
    <property type="match status" value="1"/>
</dbReference>
<dbReference type="InterPro" id="IPR020846">
    <property type="entry name" value="MFS_dom"/>
</dbReference>
<name>A0A0C5DZ55_LIMRT</name>
<evidence type="ECO:0000256" key="6">
    <source>
        <dbReference type="ARBA" id="ARBA00022989"/>
    </source>
</evidence>
<keyword evidence="3" id="KW-0813">Transport</keyword>
<dbReference type="Gene3D" id="1.20.1720.10">
    <property type="entry name" value="Multidrug resistance protein D"/>
    <property type="match status" value="1"/>
</dbReference>
<feature type="transmembrane region" description="Helical" evidence="8">
    <location>
        <begin position="138"/>
        <end position="161"/>
    </location>
</feature>
<evidence type="ECO:0000259" key="9">
    <source>
        <dbReference type="PROSITE" id="PS50850"/>
    </source>
</evidence>
<dbReference type="AlphaFoldDB" id="A0A0C5DZ55"/>
<gene>
    <name evidence="10" type="primary">rtcT</name>
</gene>
<feature type="transmembrane region" description="Helical" evidence="8">
    <location>
        <begin position="299"/>
        <end position="321"/>
    </location>
</feature>
<comment type="similarity">
    <text evidence="2">Belongs to the major facilitator superfamily. EmrB family.</text>
</comment>
<evidence type="ECO:0000256" key="1">
    <source>
        <dbReference type="ARBA" id="ARBA00004651"/>
    </source>
</evidence>
<dbReference type="SUPFAM" id="SSF103473">
    <property type="entry name" value="MFS general substrate transporter"/>
    <property type="match status" value="2"/>
</dbReference>
<proteinExistence type="inferred from homology"/>
<reference evidence="10" key="1">
    <citation type="submission" date="2014-04" db="EMBL/GenBank/DDBJ databases">
        <authorList>
            <person name="Gaenzle M."/>
            <person name="Walter J."/>
            <person name="Duar R."/>
            <person name="Lohans C."/>
            <person name="Vederas J."/>
        </authorList>
    </citation>
    <scope>NUCLEOTIDE SEQUENCE</scope>
    <source>
        <strain evidence="11">LTH5448</strain>
        <strain evidence="10">TMW1.656</strain>
    </source>
</reference>
<feature type="transmembrane region" description="Helical" evidence="8">
    <location>
        <begin position="199"/>
        <end position="220"/>
    </location>
</feature>
<feature type="transmembrane region" description="Helical" evidence="8">
    <location>
        <begin position="358"/>
        <end position="380"/>
    </location>
</feature>
<feature type="transmembrane region" description="Helical" evidence="8">
    <location>
        <begin position="12"/>
        <end position="36"/>
    </location>
</feature>
<dbReference type="Pfam" id="PF07690">
    <property type="entry name" value="MFS_1"/>
    <property type="match status" value="1"/>
</dbReference>
<evidence type="ECO:0000256" key="2">
    <source>
        <dbReference type="ARBA" id="ARBA00008537"/>
    </source>
</evidence>
<dbReference type="EMBL" id="KJ659887">
    <property type="protein sequence ID" value="AJO68329.1"/>
    <property type="molecule type" value="Genomic_DNA"/>
</dbReference>
<keyword evidence="4" id="KW-1003">Cell membrane</keyword>
<keyword evidence="5 8" id="KW-0812">Transmembrane</keyword>
<sequence length="590" mass="63932">MKGKSMSNTKKVIGFIGLILAMFMGALDATIVNIALPDIMKDLNTGLTATSWVATIYVLAMASFIITAAKLADILGRKKIILLGVVLFGGFSFACMVTKNLSLLIFCRFFQGIGGAILTPIVLPMGIELFGKQYTSKITACMGAFSALAAAGGPAIGGFIINYSNYHWIFGINVPIAIIAFIMILMGTNESYDESIEKYVDWLGMIVLTVFLMALCFGLLEGHDYGWTSIKIISCFITSIIMLPLLILIEYKVKSPIINLQLFKEKTFSSSCVIYMIFGFAIIGPSLILNYFLQNVKGYSALHSAYLIIPASLAIAIGMPLATKMYRVISAKLLINIGLIVTAGGLAMLGMLKISTGSNIIVCCNIIIGVGLGFTAIAMTSSVKFLPVNKTGIGSGIVNAARYVGQAIGMALLVTILNGNITTAKNHIRKTAYTQISKRALSPHVKEVARQEISKTFKKSNNKINDNQKNMTNKISEAAKSTSELPIPQKSSSYYSLYVANKKLSNGSSKLVQNPQLSFIGSRLLKGQIKLENGIKLLAQKEELIRAFYRIKEKKNEELAKAFSNVFYITAIISLAGLPLGCMTDRSSKS</sequence>
<dbReference type="PANTHER" id="PTHR42718">
    <property type="entry name" value="MAJOR FACILITATOR SUPERFAMILY MULTIDRUG TRANSPORTER MFSC"/>
    <property type="match status" value="1"/>
</dbReference>
<feature type="transmembrane region" description="Helical" evidence="8">
    <location>
        <begin position="559"/>
        <end position="580"/>
    </location>
</feature>
<dbReference type="GO" id="GO:0022857">
    <property type="term" value="F:transmembrane transporter activity"/>
    <property type="evidence" value="ECO:0007669"/>
    <property type="project" value="InterPro"/>
</dbReference>
<keyword evidence="6 8" id="KW-1133">Transmembrane helix</keyword>
<evidence type="ECO:0000256" key="3">
    <source>
        <dbReference type="ARBA" id="ARBA00022448"/>
    </source>
</evidence>
<feature type="domain" description="Major facilitator superfamily (MFS) profile" evidence="9">
    <location>
        <begin position="14"/>
        <end position="449"/>
    </location>
</feature>
<accession>A0A0C5DZ55</accession>
<organism evidence="10">
    <name type="scientific">Limosilactobacillus reuteri</name>
    <name type="common">Lactobacillus reuteri</name>
    <dbReference type="NCBI Taxonomy" id="1598"/>
    <lineage>
        <taxon>Bacteria</taxon>
        <taxon>Bacillati</taxon>
        <taxon>Bacillota</taxon>
        <taxon>Bacilli</taxon>
        <taxon>Lactobacillales</taxon>
        <taxon>Lactobacillaceae</taxon>
        <taxon>Limosilactobacillus</taxon>
    </lineage>
</organism>
<feature type="transmembrane region" description="Helical" evidence="8">
    <location>
        <begin position="103"/>
        <end position="126"/>
    </location>
</feature>
<feature type="transmembrane region" description="Helical" evidence="8">
    <location>
        <begin position="48"/>
        <end position="68"/>
    </location>
</feature>
<feature type="transmembrane region" description="Helical" evidence="8">
    <location>
        <begin position="272"/>
        <end position="293"/>
    </location>
</feature>
<dbReference type="EMBL" id="KJ659888">
    <property type="protein sequence ID" value="AJO68338.1"/>
    <property type="molecule type" value="Genomic_DNA"/>
</dbReference>
<keyword evidence="7 8" id="KW-0472">Membrane</keyword>
<evidence type="ECO:0000256" key="4">
    <source>
        <dbReference type="ARBA" id="ARBA00022475"/>
    </source>
</evidence>
<evidence type="ECO:0000313" key="11">
    <source>
        <dbReference type="EMBL" id="AJO68338.1"/>
    </source>
</evidence>
<dbReference type="PROSITE" id="PS00216">
    <property type="entry name" value="SUGAR_TRANSPORT_1"/>
    <property type="match status" value="1"/>
</dbReference>
<evidence type="ECO:0000256" key="8">
    <source>
        <dbReference type="SAM" id="Phobius"/>
    </source>
</evidence>
<dbReference type="PANTHER" id="PTHR42718:SF9">
    <property type="entry name" value="MAJOR FACILITATOR SUPERFAMILY MULTIDRUG TRANSPORTER MFSC"/>
    <property type="match status" value="1"/>
</dbReference>
<dbReference type="PRINTS" id="PR01036">
    <property type="entry name" value="TCRTETB"/>
</dbReference>
<dbReference type="InterPro" id="IPR036259">
    <property type="entry name" value="MFS_trans_sf"/>
</dbReference>
<feature type="transmembrane region" description="Helical" evidence="8">
    <location>
        <begin position="226"/>
        <end position="251"/>
    </location>
</feature>
<feature type="transmembrane region" description="Helical" evidence="8">
    <location>
        <begin position="167"/>
        <end position="187"/>
    </location>
</feature>
<evidence type="ECO:0000256" key="5">
    <source>
        <dbReference type="ARBA" id="ARBA00022692"/>
    </source>
</evidence>
<dbReference type="InterPro" id="IPR011701">
    <property type="entry name" value="MFS"/>
</dbReference>
<evidence type="ECO:0000256" key="7">
    <source>
        <dbReference type="ARBA" id="ARBA00023136"/>
    </source>
</evidence>
<dbReference type="Gene3D" id="1.20.1250.20">
    <property type="entry name" value="MFS general substrate transporter like domains"/>
    <property type="match status" value="1"/>
</dbReference>
<evidence type="ECO:0000313" key="10">
    <source>
        <dbReference type="EMBL" id="AJO68329.1"/>
    </source>
</evidence>